<dbReference type="EMBL" id="UZAI01007941">
    <property type="protein sequence ID" value="VDP00668.1"/>
    <property type="molecule type" value="Genomic_DNA"/>
</dbReference>
<accession>A0A183M8X5</accession>
<dbReference type="AlphaFoldDB" id="A0A183M8X5"/>
<organism evidence="1 2">
    <name type="scientific">Schistosoma margrebowiei</name>
    <dbReference type="NCBI Taxonomy" id="48269"/>
    <lineage>
        <taxon>Eukaryota</taxon>
        <taxon>Metazoa</taxon>
        <taxon>Spiralia</taxon>
        <taxon>Lophotrochozoa</taxon>
        <taxon>Platyhelminthes</taxon>
        <taxon>Trematoda</taxon>
        <taxon>Digenea</taxon>
        <taxon>Strigeidida</taxon>
        <taxon>Schistosomatoidea</taxon>
        <taxon>Schistosomatidae</taxon>
        <taxon>Schistosoma</taxon>
    </lineage>
</organism>
<evidence type="ECO:0000313" key="1">
    <source>
        <dbReference type="EMBL" id="VDP00668.1"/>
    </source>
</evidence>
<protein>
    <submittedName>
        <fullName evidence="1">Uncharacterized protein</fullName>
    </submittedName>
</protein>
<sequence length="200" mass="22474">MRLSRAVVQHVTKATKNDPDSESALLDLIPTHYVDDVANLHYIPPLGKSDHAFLTFDFHITVSHDHASVQSRPNIWKANIPDIMHLASLVDCTIDPESSVETAWEAFRNSYLKVTTPHIPWTIPRGLETPHHVAVGKSASFSVREEKCGIDLAYWALMKLNPSTEKSGIPMPRPSVSVESCTKKRLFKNPYYFLNACILI</sequence>
<keyword evidence="2" id="KW-1185">Reference proteome</keyword>
<reference evidence="1 2" key="1">
    <citation type="submission" date="2018-11" db="EMBL/GenBank/DDBJ databases">
        <authorList>
            <consortium name="Pathogen Informatics"/>
        </authorList>
    </citation>
    <scope>NUCLEOTIDE SEQUENCE [LARGE SCALE GENOMIC DNA]</scope>
    <source>
        <strain evidence="1 2">Zambia</strain>
    </source>
</reference>
<name>A0A183M8X5_9TREM</name>
<proteinExistence type="predicted"/>
<gene>
    <name evidence="1" type="ORF">SMRZ_LOCUS12500</name>
</gene>
<evidence type="ECO:0000313" key="2">
    <source>
        <dbReference type="Proteomes" id="UP000277204"/>
    </source>
</evidence>
<dbReference type="Proteomes" id="UP000277204">
    <property type="component" value="Unassembled WGS sequence"/>
</dbReference>